<feature type="region of interest" description="Disordered" evidence="10">
    <location>
        <begin position="1"/>
        <end position="47"/>
    </location>
</feature>
<keyword evidence="13" id="KW-1185">Reference proteome</keyword>
<dbReference type="RefSeq" id="XP_064728066.1">
    <property type="nucleotide sequence ID" value="XM_064875802.1"/>
</dbReference>
<dbReference type="PANTHER" id="PTHR18829">
    <property type="entry name" value="PROTEIN YAE1 HOMOLOG"/>
    <property type="match status" value="1"/>
</dbReference>
<feature type="compositionally biased region" description="Low complexity" evidence="10">
    <location>
        <begin position="531"/>
        <end position="547"/>
    </location>
</feature>
<evidence type="ECO:0000256" key="10">
    <source>
        <dbReference type="SAM" id="MobiDB-lite"/>
    </source>
</evidence>
<dbReference type="EMBL" id="JAVHJV010000009">
    <property type="protein sequence ID" value="KAK5939976.1"/>
    <property type="molecule type" value="Genomic_DNA"/>
</dbReference>
<reference evidence="12 13" key="1">
    <citation type="journal article" date="2023" name="Res Sq">
        <title>Genomic and morphological characterization of Knufia obscura isolated from the Mars 2020 spacecraft assembly facility.</title>
        <authorList>
            <person name="Chander A.M."/>
            <person name="Teixeira M.M."/>
            <person name="Singh N.K."/>
            <person name="Williams M.P."/>
            <person name="Parker C.W."/>
            <person name="Leo P."/>
            <person name="Stajich J.E."/>
            <person name="Torok T."/>
            <person name="Tighe S."/>
            <person name="Mason C.E."/>
            <person name="Venkateswaran K."/>
        </authorList>
    </citation>
    <scope>NUCLEOTIDE SEQUENCE [LARGE SCALE GENOMIC DNA]</scope>
    <source>
        <strain evidence="12 13">CCFEE 5817</strain>
    </source>
</reference>
<accession>A0ABR0RH62</accession>
<evidence type="ECO:0000256" key="3">
    <source>
        <dbReference type="ARBA" id="ARBA00004496"/>
    </source>
</evidence>
<evidence type="ECO:0000256" key="4">
    <source>
        <dbReference type="ARBA" id="ARBA00007096"/>
    </source>
</evidence>
<evidence type="ECO:0000256" key="6">
    <source>
        <dbReference type="ARBA" id="ARBA00017286"/>
    </source>
</evidence>
<dbReference type="InterPro" id="IPR038881">
    <property type="entry name" value="Yae1-like"/>
</dbReference>
<evidence type="ECO:0000256" key="8">
    <source>
        <dbReference type="ARBA" id="ARBA00022490"/>
    </source>
</evidence>
<keyword evidence="9" id="KW-0539">Nucleus</keyword>
<comment type="caution">
    <text evidence="12">The sequence shown here is derived from an EMBL/GenBank/DDBJ whole genome shotgun (WGS) entry which is preliminary data.</text>
</comment>
<name>A0ABR0RH62_9EURO</name>
<comment type="subunit">
    <text evidence="5">May form a complex with LTO1.</text>
</comment>
<feature type="domain" description="Essential protein Yae1 N-terminal" evidence="11">
    <location>
        <begin position="69"/>
        <end position="107"/>
    </location>
</feature>
<evidence type="ECO:0000256" key="2">
    <source>
        <dbReference type="ARBA" id="ARBA00004123"/>
    </source>
</evidence>
<evidence type="ECO:0000256" key="9">
    <source>
        <dbReference type="ARBA" id="ARBA00023242"/>
    </source>
</evidence>
<organism evidence="12 13">
    <name type="scientific">Knufia obscura</name>
    <dbReference type="NCBI Taxonomy" id="1635080"/>
    <lineage>
        <taxon>Eukaryota</taxon>
        <taxon>Fungi</taxon>
        <taxon>Dikarya</taxon>
        <taxon>Ascomycota</taxon>
        <taxon>Pezizomycotina</taxon>
        <taxon>Eurotiomycetes</taxon>
        <taxon>Chaetothyriomycetidae</taxon>
        <taxon>Chaetothyriales</taxon>
        <taxon>Trichomeriaceae</taxon>
        <taxon>Knufia</taxon>
    </lineage>
</organism>
<dbReference type="GeneID" id="90000843"/>
<evidence type="ECO:0000256" key="1">
    <source>
        <dbReference type="ARBA" id="ARBA00003836"/>
    </source>
</evidence>
<gene>
    <name evidence="12" type="ORF">PMZ80_007394</name>
</gene>
<evidence type="ECO:0000313" key="12">
    <source>
        <dbReference type="EMBL" id="KAK5939976.1"/>
    </source>
</evidence>
<dbReference type="Pfam" id="PF09811">
    <property type="entry name" value="Yae1_N"/>
    <property type="match status" value="1"/>
</dbReference>
<evidence type="ECO:0000256" key="5">
    <source>
        <dbReference type="ARBA" id="ARBA00011427"/>
    </source>
</evidence>
<evidence type="ECO:0000259" key="11">
    <source>
        <dbReference type="Pfam" id="PF09811"/>
    </source>
</evidence>
<comment type="subcellular location">
    <subcellularLocation>
        <location evidence="3">Cytoplasm</location>
    </subcellularLocation>
    <subcellularLocation>
        <location evidence="2">Nucleus</location>
    </subcellularLocation>
</comment>
<dbReference type="PANTHER" id="PTHR18829:SF0">
    <property type="entry name" value="PROTEIN YAE1 HOMOLOG"/>
    <property type="match status" value="1"/>
</dbReference>
<keyword evidence="8" id="KW-0963">Cytoplasm</keyword>
<comment type="function">
    <text evidence="1">The complex LTO1:YAE1 may function as a target specific adapter that probably recruits apo-RPLI1 to the cytosolic iron-sulfur protein assembly (CIA) complex machinery. May be required for biogenesis of the large ribosomal subunit and initiation of translation.</text>
</comment>
<feature type="compositionally biased region" description="Low complexity" evidence="10">
    <location>
        <begin position="11"/>
        <end position="26"/>
    </location>
</feature>
<dbReference type="Proteomes" id="UP001334248">
    <property type="component" value="Unassembled WGS sequence"/>
</dbReference>
<evidence type="ECO:0000256" key="7">
    <source>
        <dbReference type="ARBA" id="ARBA00018400"/>
    </source>
</evidence>
<feature type="region of interest" description="Disordered" evidence="10">
    <location>
        <begin position="435"/>
        <end position="702"/>
    </location>
</feature>
<comment type="similarity">
    <text evidence="4">Belongs to the YAE1 family.</text>
</comment>
<feature type="compositionally biased region" description="Basic and acidic residues" evidence="10">
    <location>
        <begin position="1"/>
        <end position="10"/>
    </location>
</feature>
<evidence type="ECO:0000313" key="13">
    <source>
        <dbReference type="Proteomes" id="UP001334248"/>
    </source>
</evidence>
<protein>
    <recommendedName>
        <fullName evidence="7">Protein YAE1</fullName>
    </recommendedName>
    <alternativeName>
        <fullName evidence="6">Protein yae1</fullName>
    </alternativeName>
</protein>
<dbReference type="InterPro" id="IPR019191">
    <property type="entry name" value="Essential_protein_Yae1_N"/>
</dbReference>
<proteinExistence type="inferred from homology"/>
<feature type="compositionally biased region" description="Polar residues" evidence="10">
    <location>
        <begin position="558"/>
        <end position="576"/>
    </location>
</feature>
<feature type="compositionally biased region" description="Low complexity" evidence="10">
    <location>
        <begin position="633"/>
        <end position="652"/>
    </location>
</feature>
<sequence length="702" mass="77566">MSLSRSRDRSSSVSSPATAATTPEAVSADDDIWASDHENDPAASNQAHAQNENLLSDLPTVKRQHMTDGYREGLGVGKAKVMQKGFDDGYPIGVMIALRAGQILGCIEGVLAAKDIPDEQKAAIRKQYEQAKSELAISSLLKDMNDQMIMESNFIPAAVENTLKKWETVTSGTVVASEECITIFLDILQDHRQHLQRADCDHHLDWSTENMLNFRGINVHAVSQIEARRLPEYNTAQAVDANPVAACYIPTIPGAQIWFEYSIDGPHPPNAMYLFKLFIDGRHVTTWDCTAKHTYHGKVAYSLHVVKSGHYGGRAVVQNSLMFSVPEGRQSPATRDDCIEIRVHRIQKRRRIRQLALDTPIPKHLQERSQRAVRLADAGLIEPGRPARRYQYLLLDPQDEPYATFRFYCRSPEYLAVHNLLGIDRSLSPTSLATSSNYVDADSSPWRQENGRRPLYSPERSPWSSPHFHGPEVSPQRSLRGASVEEDVFSICSPPSPKTKDSIEDLPSSVPRSPQAVEVPSRSSFQPNDNLAPHSPSQQSSPLLPELDGLSIGVADSPTVSRPANENVLPSTSINTRDLVALPRTDSPRPAYQRHKPSSLKLTLDGGALDVSNQPPRPLSPFTRAGFLRRLTSSEAASRPTPAPRAASAEPSVPTHEETERYSKTTSGSSKEEQEGKQSKAQRSGHPFLGFLGRRSDRRSAT</sequence>